<dbReference type="EMBL" id="CAVNYO010000040">
    <property type="protein sequence ID" value="CAK5263519.1"/>
    <property type="molecule type" value="Genomic_DNA"/>
</dbReference>
<dbReference type="AlphaFoldDB" id="A0AAD2GT35"/>
<evidence type="ECO:0000313" key="2">
    <source>
        <dbReference type="Proteomes" id="UP001295794"/>
    </source>
</evidence>
<reference evidence="1" key="1">
    <citation type="submission" date="2023-11" db="EMBL/GenBank/DDBJ databases">
        <authorList>
            <person name="De Vega J J."/>
            <person name="De Vega J J."/>
        </authorList>
    </citation>
    <scope>NUCLEOTIDE SEQUENCE</scope>
</reference>
<protein>
    <submittedName>
        <fullName evidence="1">Uncharacterized protein</fullName>
    </submittedName>
</protein>
<organism evidence="1 2">
    <name type="scientific">Mycena citricolor</name>
    <dbReference type="NCBI Taxonomy" id="2018698"/>
    <lineage>
        <taxon>Eukaryota</taxon>
        <taxon>Fungi</taxon>
        <taxon>Dikarya</taxon>
        <taxon>Basidiomycota</taxon>
        <taxon>Agaricomycotina</taxon>
        <taxon>Agaricomycetes</taxon>
        <taxon>Agaricomycetidae</taxon>
        <taxon>Agaricales</taxon>
        <taxon>Marasmiineae</taxon>
        <taxon>Mycenaceae</taxon>
        <taxon>Mycena</taxon>
    </lineage>
</organism>
<accession>A0AAD2GT35</accession>
<comment type="caution">
    <text evidence="1">The sequence shown here is derived from an EMBL/GenBank/DDBJ whole genome shotgun (WGS) entry which is preliminary data.</text>
</comment>
<name>A0AAD2GT35_9AGAR</name>
<sequence>CRSGLKFNRQSGPSTGCAARDRIGQQELGLARAPRAVCCTLSGDKPDLDHRTGSGSVEVSMMAVILDLAQRPFWETLSGLDCCCCPARRWRLRRYRLITRRRQLYTVDTRLEPNQSLPGK</sequence>
<keyword evidence="2" id="KW-1185">Reference proteome</keyword>
<gene>
    <name evidence="1" type="ORF">MYCIT1_LOCUS2983</name>
</gene>
<dbReference type="Proteomes" id="UP001295794">
    <property type="component" value="Unassembled WGS sequence"/>
</dbReference>
<evidence type="ECO:0000313" key="1">
    <source>
        <dbReference type="EMBL" id="CAK5263519.1"/>
    </source>
</evidence>
<proteinExistence type="predicted"/>
<feature type="non-terminal residue" evidence="1">
    <location>
        <position position="1"/>
    </location>
</feature>